<dbReference type="KEGG" id="bman:114246649"/>
<reference evidence="3" key="1">
    <citation type="submission" date="2025-08" db="UniProtKB">
        <authorList>
            <consortium name="RefSeq"/>
        </authorList>
    </citation>
    <scope>IDENTIFICATION</scope>
    <source>
        <tissue evidence="3">Silk gland</tissue>
    </source>
</reference>
<evidence type="ECO:0000256" key="1">
    <source>
        <dbReference type="SAM" id="Phobius"/>
    </source>
</evidence>
<proteinExistence type="predicted"/>
<dbReference type="Proteomes" id="UP000504629">
    <property type="component" value="Unplaced"/>
</dbReference>
<dbReference type="GO" id="GO:0005739">
    <property type="term" value="C:mitochondrion"/>
    <property type="evidence" value="ECO:0007669"/>
    <property type="project" value="GOC"/>
</dbReference>
<evidence type="ECO:0000313" key="3">
    <source>
        <dbReference type="RefSeq" id="XP_028035093.1"/>
    </source>
</evidence>
<evidence type="ECO:0000313" key="2">
    <source>
        <dbReference type="Proteomes" id="UP000504629"/>
    </source>
</evidence>
<keyword evidence="2" id="KW-1185">Reference proteome</keyword>
<accession>A0A6J2K094</accession>
<keyword evidence="1" id="KW-0472">Membrane</keyword>
<protein>
    <submittedName>
        <fullName evidence="3">Uncharacterized protein LOC114246649</fullName>
    </submittedName>
</protein>
<dbReference type="InterPro" id="IPR003205">
    <property type="entry name" value="Cyt_c_oxidase_su8"/>
</dbReference>
<dbReference type="UniPathway" id="UPA00705"/>
<sequence>MFGIRNLLRANNQIFKNVAQQRNMSVICTPPRNKVSRGEMIFLAGLMVVGWSAIPAWVLVNIKHYRDKQ</sequence>
<dbReference type="Pfam" id="PF02285">
    <property type="entry name" value="COX8"/>
    <property type="match status" value="1"/>
</dbReference>
<dbReference type="RefSeq" id="XP_028035093.1">
    <property type="nucleotide sequence ID" value="XM_028179292.1"/>
</dbReference>
<dbReference type="OrthoDB" id="6093252at2759"/>
<keyword evidence="1" id="KW-0812">Transmembrane</keyword>
<keyword evidence="1" id="KW-1133">Transmembrane helix</keyword>
<gene>
    <name evidence="3" type="primary">LOC114246649</name>
</gene>
<dbReference type="CTD" id="40390"/>
<dbReference type="AlphaFoldDB" id="A0A6J2K094"/>
<dbReference type="GO" id="GO:0006123">
    <property type="term" value="P:mitochondrial electron transport, cytochrome c to oxygen"/>
    <property type="evidence" value="ECO:0007669"/>
    <property type="project" value="InterPro"/>
</dbReference>
<organism evidence="2 3">
    <name type="scientific">Bombyx mandarina</name>
    <name type="common">Wild silk moth</name>
    <name type="synonym">Wild silkworm</name>
    <dbReference type="NCBI Taxonomy" id="7092"/>
    <lineage>
        <taxon>Eukaryota</taxon>
        <taxon>Metazoa</taxon>
        <taxon>Ecdysozoa</taxon>
        <taxon>Arthropoda</taxon>
        <taxon>Hexapoda</taxon>
        <taxon>Insecta</taxon>
        <taxon>Pterygota</taxon>
        <taxon>Neoptera</taxon>
        <taxon>Endopterygota</taxon>
        <taxon>Lepidoptera</taxon>
        <taxon>Glossata</taxon>
        <taxon>Ditrysia</taxon>
        <taxon>Bombycoidea</taxon>
        <taxon>Bombycidae</taxon>
        <taxon>Bombycinae</taxon>
        <taxon>Bombyx</taxon>
    </lineage>
</organism>
<feature type="transmembrane region" description="Helical" evidence="1">
    <location>
        <begin position="40"/>
        <end position="60"/>
    </location>
</feature>
<name>A0A6J2K094_BOMMA</name>
<dbReference type="GeneID" id="114246649"/>